<dbReference type="Pfam" id="PF07197">
    <property type="entry name" value="DUF1409"/>
    <property type="match status" value="1"/>
</dbReference>
<evidence type="ECO:0000256" key="2">
    <source>
        <dbReference type="SAM" id="MobiDB-lite"/>
    </source>
</evidence>
<protein>
    <recommendedName>
        <fullName evidence="7">Aminotransferase-like protein</fullName>
    </recommendedName>
</protein>
<feature type="domain" description="DUF1409" evidence="3">
    <location>
        <begin position="727"/>
        <end position="771"/>
    </location>
</feature>
<feature type="compositionally biased region" description="Polar residues" evidence="2">
    <location>
        <begin position="509"/>
        <end position="522"/>
    </location>
</feature>
<reference evidence="6" key="4">
    <citation type="journal article" date="2008" name="Nucleic Acids Res.">
        <title>The rice annotation project database (RAP-DB): 2008 update.</title>
        <authorList>
            <consortium name="The rice annotation project (RAP)"/>
        </authorList>
    </citation>
    <scope>GENOME REANNOTATION</scope>
    <source>
        <strain evidence="6">cv. Nipponbare</strain>
    </source>
</reference>
<evidence type="ECO:0000313" key="5">
    <source>
        <dbReference type="EMBL" id="AAX95553.1"/>
    </source>
</evidence>
<evidence type="ECO:0008006" key="7">
    <source>
        <dbReference type="Google" id="ProtNLM"/>
    </source>
</evidence>
<dbReference type="Pfam" id="PF10536">
    <property type="entry name" value="PMD"/>
    <property type="match status" value="1"/>
</dbReference>
<reference evidence="5" key="3">
    <citation type="submission" date="2006-11" db="EMBL/GenBank/DDBJ databases">
        <title>.</title>
        <authorList>
            <person name="Buell C."/>
            <person name="Yuan Q."/>
            <person name="Ouyang S."/>
            <person name="Liu J."/>
            <person name="Wang A."/>
            <person name="Maiti R."/>
            <person name="Lin H."/>
            <person name="Zhu W."/>
            <person name="Hamilton J."/>
            <person name="Jones K."/>
            <person name="Tallon L."/>
            <person name="Feldblyum T."/>
            <person name="Tsitrin T."/>
            <person name="Bera J."/>
            <person name="Kim M."/>
            <person name="Jin S."/>
            <person name="Fadrosh D."/>
            <person name="Vuong H."/>
            <person name="Overton II L."/>
            <person name="Reardon M."/>
            <person name="Weaver B."/>
            <person name="Johri S."/>
            <person name="Lewis M."/>
            <person name="Utterback T."/>
            <person name="Van Aken S."/>
            <person name="Wortman J."/>
            <person name="Haas B."/>
            <person name="Koo H."/>
            <person name="Zismann V."/>
            <person name="Hsiao J."/>
            <person name="Iobst S."/>
            <person name="de Vazeilles A."/>
            <person name="White O."/>
            <person name="Salzberg S."/>
            <person name="Fraser C."/>
        </authorList>
    </citation>
    <scope>NUCLEOTIDE SEQUENCE</scope>
</reference>
<reference evidence="5" key="2">
    <citation type="submission" date="2005-04" db="EMBL/GenBank/DDBJ databases">
        <authorList>
            <person name="Buell R."/>
        </authorList>
    </citation>
    <scope>NUCLEOTIDE SEQUENCE</scope>
</reference>
<reference evidence="6" key="1">
    <citation type="journal article" date="2005" name="Nature">
        <title>The map-based sequence of the rice genome.</title>
        <authorList>
            <consortium name="International rice genome sequencing project (IRGSP)"/>
            <person name="Matsumoto T."/>
            <person name="Wu J."/>
            <person name="Kanamori H."/>
            <person name="Katayose Y."/>
            <person name="Fujisawa M."/>
            <person name="Namiki N."/>
            <person name="Mizuno H."/>
            <person name="Yamamoto K."/>
            <person name="Antonio B.A."/>
            <person name="Baba T."/>
            <person name="Sakata K."/>
            <person name="Nagamura Y."/>
            <person name="Aoki H."/>
            <person name="Arikawa K."/>
            <person name="Arita K."/>
            <person name="Bito T."/>
            <person name="Chiden Y."/>
            <person name="Fujitsuka N."/>
            <person name="Fukunaka R."/>
            <person name="Hamada M."/>
            <person name="Harada C."/>
            <person name="Hayashi A."/>
            <person name="Hijishita S."/>
            <person name="Honda M."/>
            <person name="Hosokawa S."/>
            <person name="Ichikawa Y."/>
            <person name="Idonuma A."/>
            <person name="Iijima M."/>
            <person name="Ikeda M."/>
            <person name="Ikeno M."/>
            <person name="Ito K."/>
            <person name="Ito S."/>
            <person name="Ito T."/>
            <person name="Ito Y."/>
            <person name="Ito Y."/>
            <person name="Iwabuchi A."/>
            <person name="Kamiya K."/>
            <person name="Karasawa W."/>
            <person name="Kurita K."/>
            <person name="Katagiri S."/>
            <person name="Kikuta A."/>
            <person name="Kobayashi H."/>
            <person name="Kobayashi N."/>
            <person name="Machita K."/>
            <person name="Maehara T."/>
            <person name="Masukawa M."/>
            <person name="Mizubayashi T."/>
            <person name="Mukai Y."/>
            <person name="Nagasaki H."/>
            <person name="Nagata Y."/>
            <person name="Naito S."/>
            <person name="Nakashima M."/>
            <person name="Nakama Y."/>
            <person name="Nakamichi Y."/>
            <person name="Nakamura M."/>
            <person name="Meguro A."/>
            <person name="Negishi M."/>
            <person name="Ohta I."/>
            <person name="Ohta T."/>
            <person name="Okamoto M."/>
            <person name="Ono N."/>
            <person name="Saji S."/>
            <person name="Sakaguchi M."/>
            <person name="Sakai K."/>
            <person name="Shibata M."/>
            <person name="Shimokawa T."/>
            <person name="Song J."/>
            <person name="Takazaki Y."/>
            <person name="Terasawa K."/>
            <person name="Tsugane M."/>
            <person name="Tsuji K."/>
            <person name="Ueda S."/>
            <person name="Waki K."/>
            <person name="Yamagata H."/>
            <person name="Yamamoto M."/>
            <person name="Yamamoto S."/>
            <person name="Yamane H."/>
            <person name="Yoshiki S."/>
            <person name="Yoshihara R."/>
            <person name="Yukawa K."/>
            <person name="Zhong H."/>
            <person name="Yano M."/>
            <person name="Yuan Q."/>
            <person name="Ouyang S."/>
            <person name="Liu J."/>
            <person name="Jones K.M."/>
            <person name="Gansberger K."/>
            <person name="Moffat K."/>
            <person name="Hill J."/>
            <person name="Bera J."/>
            <person name="Fadrosh D."/>
            <person name="Jin S."/>
            <person name="Johri S."/>
            <person name="Kim M."/>
            <person name="Overton L."/>
            <person name="Reardon M."/>
            <person name="Tsitrin T."/>
            <person name="Vuong H."/>
            <person name="Weaver B."/>
            <person name="Ciecko A."/>
            <person name="Tallon L."/>
            <person name="Jackson J."/>
            <person name="Pai G."/>
            <person name="Aken S.V."/>
            <person name="Utterback T."/>
            <person name="Reidmuller S."/>
            <person name="Feldblyum T."/>
            <person name="Hsiao J."/>
            <person name="Zismann V."/>
            <person name="Iobst S."/>
            <person name="de Vazeille A.R."/>
            <person name="Buell C.R."/>
            <person name="Ying K."/>
            <person name="Li Y."/>
            <person name="Lu T."/>
            <person name="Huang Y."/>
            <person name="Zhao Q."/>
            <person name="Feng Q."/>
            <person name="Zhang L."/>
            <person name="Zhu J."/>
            <person name="Weng Q."/>
            <person name="Mu J."/>
            <person name="Lu Y."/>
            <person name="Fan D."/>
            <person name="Liu Y."/>
            <person name="Guan J."/>
            <person name="Zhang Y."/>
            <person name="Yu S."/>
            <person name="Liu X."/>
            <person name="Zhang Y."/>
            <person name="Hong G."/>
            <person name="Han B."/>
            <person name="Choisne N."/>
            <person name="Demange N."/>
            <person name="Orjeda G."/>
            <person name="Samain S."/>
            <person name="Cattolico L."/>
            <person name="Pelletier E."/>
            <person name="Couloux A."/>
            <person name="Segurens B."/>
            <person name="Wincker P."/>
            <person name="D'Hont A."/>
            <person name="Scarpelli C."/>
            <person name="Weissenbach J."/>
            <person name="Salanoubat M."/>
            <person name="Quetier F."/>
            <person name="Yu Y."/>
            <person name="Kim H.R."/>
            <person name="Rambo T."/>
            <person name="Currie J."/>
            <person name="Collura K."/>
            <person name="Luo M."/>
            <person name="Yang T."/>
            <person name="Ammiraju J.S.S."/>
            <person name="Engler F."/>
            <person name="Soderlund C."/>
            <person name="Wing R.A."/>
            <person name="Palmer L.E."/>
            <person name="de la Bastide M."/>
            <person name="Spiegel L."/>
            <person name="Nascimento L."/>
            <person name="Zutavern T."/>
            <person name="O'Shaughnessy A."/>
            <person name="Dike S."/>
            <person name="Dedhia N."/>
            <person name="Preston R."/>
            <person name="Balija V."/>
            <person name="McCombie W.R."/>
            <person name="Chow T."/>
            <person name="Chen H."/>
            <person name="Chung M."/>
            <person name="Chen C."/>
            <person name="Shaw J."/>
            <person name="Wu H."/>
            <person name="Hsiao K."/>
            <person name="Chao Y."/>
            <person name="Chu M."/>
            <person name="Cheng C."/>
            <person name="Hour A."/>
            <person name="Lee P."/>
            <person name="Lin S."/>
            <person name="Lin Y."/>
            <person name="Liou J."/>
            <person name="Liu S."/>
            <person name="Hsing Y."/>
            <person name="Raghuvanshi S."/>
            <person name="Mohanty A."/>
            <person name="Bharti A.K."/>
            <person name="Gaur A."/>
            <person name="Gupta V."/>
            <person name="Kumar D."/>
            <person name="Ravi V."/>
            <person name="Vij S."/>
            <person name="Kapur A."/>
            <person name="Khurana P."/>
            <person name="Khurana P."/>
            <person name="Khurana J.P."/>
            <person name="Tyagi A.K."/>
            <person name="Gaikwad K."/>
            <person name="Singh A."/>
            <person name="Dalal V."/>
            <person name="Srivastava S."/>
            <person name="Dixit A."/>
            <person name="Pal A.K."/>
            <person name="Ghazi I.A."/>
            <person name="Yadav M."/>
            <person name="Pandit A."/>
            <person name="Bhargava A."/>
            <person name="Sureshbabu K."/>
            <person name="Batra K."/>
            <person name="Sharma T.R."/>
            <person name="Mohapatra T."/>
            <person name="Singh N.K."/>
            <person name="Messing J."/>
            <person name="Nelson A.B."/>
            <person name="Fuks G."/>
            <person name="Kavchok S."/>
            <person name="Keizer G."/>
            <person name="Linton E."/>
            <person name="Llaca V."/>
            <person name="Song R."/>
            <person name="Tanyolac B."/>
            <person name="Young S."/>
            <person name="Ho-Il K."/>
            <person name="Hahn J.H."/>
            <person name="Sangsakoo G."/>
            <person name="Vanavichit A."/>
            <person name="de Mattos Luiz.A.T."/>
            <person name="Zimmer P.D."/>
            <person name="Malone G."/>
            <person name="Dellagostin O."/>
            <person name="de Oliveira A.C."/>
            <person name="Bevan M."/>
            <person name="Bancroft I."/>
            <person name="Minx P."/>
            <person name="Cordum H."/>
            <person name="Wilson R."/>
            <person name="Cheng Z."/>
            <person name="Jin W."/>
            <person name="Jiang J."/>
            <person name="Leong S.A."/>
            <person name="Iwama H."/>
            <person name="Gojobori T."/>
            <person name="Itoh T."/>
            <person name="Niimura Y."/>
            <person name="Fujii Y."/>
            <person name="Habara T."/>
            <person name="Sakai H."/>
            <person name="Sato Y."/>
            <person name="Wilson G."/>
            <person name="Kumar K."/>
            <person name="McCouch S."/>
            <person name="Juretic N."/>
            <person name="Hoen D."/>
            <person name="Wright S."/>
            <person name="Bruskiewich R."/>
            <person name="Bureau T."/>
            <person name="Miyao A."/>
            <person name="Hirochika H."/>
            <person name="Nishikawa T."/>
            <person name="Kadowaki K."/>
            <person name="Sugiura M."/>
            <person name="Burr B."/>
            <person name="Sasaki T."/>
        </authorList>
    </citation>
    <scope>NUCLEOTIDE SEQUENCE [LARGE SCALE GENOMIC DNA]</scope>
    <source>
        <strain evidence="6">cv. Nipponbare</strain>
    </source>
</reference>
<feature type="compositionally biased region" description="Basic residues" evidence="2">
    <location>
        <begin position="581"/>
        <end position="590"/>
    </location>
</feature>
<dbReference type="AlphaFoldDB" id="Q53QX0"/>
<dbReference type="GO" id="GO:0010073">
    <property type="term" value="P:meristem maintenance"/>
    <property type="evidence" value="ECO:0007669"/>
    <property type="project" value="InterPro"/>
</dbReference>
<evidence type="ECO:0000259" key="4">
    <source>
        <dbReference type="Pfam" id="PF10536"/>
    </source>
</evidence>
<dbReference type="EMBL" id="AC105932">
    <property type="protein sequence ID" value="AAX95573.1"/>
    <property type="molecule type" value="Genomic_DNA"/>
</dbReference>
<dbReference type="InterPro" id="IPR019557">
    <property type="entry name" value="AminoTfrase-like_pln_mobile"/>
</dbReference>
<feature type="coiled-coil region" evidence="1">
    <location>
        <begin position="817"/>
        <end position="872"/>
    </location>
</feature>
<dbReference type="InterPro" id="IPR044824">
    <property type="entry name" value="MAIN-like"/>
</dbReference>
<dbReference type="EMBL" id="AC104616">
    <property type="protein sequence ID" value="AAX95553.1"/>
    <property type="molecule type" value="Genomic_DNA"/>
</dbReference>
<evidence type="ECO:0000256" key="1">
    <source>
        <dbReference type="SAM" id="Coils"/>
    </source>
</evidence>
<evidence type="ECO:0000259" key="3">
    <source>
        <dbReference type="Pfam" id="PF07197"/>
    </source>
</evidence>
<dbReference type="InterPro" id="IPR010811">
    <property type="entry name" value="DUF1409"/>
</dbReference>
<keyword evidence="1" id="KW-0175">Coiled coil</keyword>
<evidence type="ECO:0000313" key="6">
    <source>
        <dbReference type="Proteomes" id="UP000000763"/>
    </source>
</evidence>
<feature type="domain" description="Aminotransferase-like plant mobile" evidence="4">
    <location>
        <begin position="105"/>
        <end position="282"/>
    </location>
</feature>
<feature type="compositionally biased region" description="Acidic residues" evidence="2">
    <location>
        <begin position="606"/>
        <end position="619"/>
    </location>
</feature>
<dbReference type="Proteomes" id="UP000000763">
    <property type="component" value="Chromosome 10"/>
</dbReference>
<sequence>MSSSANPSVAPSAVYAEHLSNLVAIPSLSHENYYFLGPVGNPDTTEFIIGETNMIPFRLANPDLSHWKNTFKSWSSLEKSLPEKSWSTWFKRMSASKRVHWDEIGIGQALDLTIANSAKDEPLMAAASYFWSNTINAFLFNQGPMTLTLVDITMITGLDVTSLANPMNLKTRNQYDFKTKSIGGWSGYVAAYMGQGSVTPQEHVAFLLMWLEKFLFRGSSCGPTTNWQFVAEALETKRQFPLGKILLGYLYQMLNNASAKIAVGSVVGVGGPWWLLQSWLNLVVMKFVNRPSVTEAEFPRLEPVVDDDGEERTHRRCTSYGEYASTPADAGAKLSAKLLKDWFCSFYDCFLKEARIWFLYENSALLENPLDFRFEDINHERYQKSREVFSTTISPCILPVGIHQGRNIQVSYEFYHPTSSARQLGIGQLPISLFFADKIQCRGEISSTLMMDRLLNLQVHPLGSIENIELATFRSKAFDRWWGEWKLHLFHQSASMYMTDLFPNVIPQTTKFSPPHQSNSGKNIEYAPGLIPNGDGSSPPVIDYHAPRTSTLLQGFIREPADAGKKRRTRSSVVDTSAPAPKKKAKLKKPKPTDDLPALDPSIEQALDEDEIGEDVDQATDEKKRVAVKKKSATTTLTPARPPPPAPSSPVQQPSSNQTPSAVGSHHVEEEVQPAAPAIPVLADLFSFNIGDYLDETEEDTTSKAIAPLSDDVKKILEDISHRLEASSLDSLVVDCGSIRTRLHEVQALIPDELADVLTPAVYLEQHQFKLKKAKLRLAERRECKDIEATIQVNRQLVHEEKAKLDQLSEGPIKSNIDRLEARKIELLAQLQECNAELDIEHKKLADLPKSVEEQKARLKSAIKNVADLTKSLKVIPGTDAQDAQPLKK</sequence>
<dbReference type="PANTHER" id="PTHR46033">
    <property type="entry name" value="PROTEIN MAIN-LIKE 2"/>
    <property type="match status" value="1"/>
</dbReference>
<feature type="compositionally biased region" description="Low complexity" evidence="2">
    <location>
        <begin position="649"/>
        <end position="661"/>
    </location>
</feature>
<organism evidence="5 6">
    <name type="scientific">Oryza sativa subsp. japonica</name>
    <name type="common">Rice</name>
    <dbReference type="NCBI Taxonomy" id="39947"/>
    <lineage>
        <taxon>Eukaryota</taxon>
        <taxon>Viridiplantae</taxon>
        <taxon>Streptophyta</taxon>
        <taxon>Embryophyta</taxon>
        <taxon>Tracheophyta</taxon>
        <taxon>Spermatophyta</taxon>
        <taxon>Magnoliopsida</taxon>
        <taxon>Liliopsida</taxon>
        <taxon>Poales</taxon>
        <taxon>Poaceae</taxon>
        <taxon>BOP clade</taxon>
        <taxon>Oryzoideae</taxon>
        <taxon>Oryzeae</taxon>
        <taxon>Oryzinae</taxon>
        <taxon>Oryza</taxon>
        <taxon>Oryza sativa</taxon>
    </lineage>
</organism>
<feature type="region of interest" description="Disordered" evidence="2">
    <location>
        <begin position="509"/>
        <end position="670"/>
    </location>
</feature>
<name>Q53QX0_ORYSJ</name>
<dbReference type="PANTHER" id="PTHR46033:SF65">
    <property type="entry name" value="AMINOTRANSFERASE-LIKE PLANT MOBILE DOMAIN-CONTAINING PROTEIN"/>
    <property type="match status" value="1"/>
</dbReference>
<accession>Q53QX0</accession>
<proteinExistence type="predicted"/>